<reference evidence="5" key="2">
    <citation type="submission" date="2020-06" db="EMBL/GenBank/DDBJ databases">
        <authorList>
            <person name="Sheffer M."/>
        </authorList>
    </citation>
    <scope>NUCLEOTIDE SEQUENCE</scope>
</reference>
<protein>
    <submittedName>
        <fullName evidence="5">Protein Skeletor like protein</fullName>
    </submittedName>
</protein>
<dbReference type="PANTHER" id="PTHR24036:SF5">
    <property type="entry name" value="THROMBOMODULIN"/>
    <property type="match status" value="1"/>
</dbReference>
<feature type="region of interest" description="Disordered" evidence="2">
    <location>
        <begin position="841"/>
        <end position="899"/>
    </location>
</feature>
<name>A0A8T0FJS5_ARGBR</name>
<comment type="caution">
    <text evidence="5">The sequence shown here is derived from an EMBL/GenBank/DDBJ whole genome shotgun (WGS) entry which is preliminary data.</text>
</comment>
<dbReference type="EMBL" id="JABXBU010000011">
    <property type="protein sequence ID" value="KAF8791484.1"/>
    <property type="molecule type" value="Genomic_DNA"/>
</dbReference>
<feature type="domain" description="DOMON" evidence="3">
    <location>
        <begin position="344"/>
        <end position="476"/>
    </location>
</feature>
<evidence type="ECO:0000259" key="4">
    <source>
        <dbReference type="PROSITE" id="PS51549"/>
    </source>
</evidence>
<feature type="region of interest" description="Disordered" evidence="2">
    <location>
        <begin position="740"/>
        <end position="767"/>
    </location>
</feature>
<proteinExistence type="predicted"/>
<dbReference type="InterPro" id="IPR005018">
    <property type="entry name" value="DOMON_domain"/>
</dbReference>
<feature type="domain" description="DM13" evidence="4">
    <location>
        <begin position="203"/>
        <end position="312"/>
    </location>
</feature>
<dbReference type="Pfam" id="PF10517">
    <property type="entry name" value="DM13"/>
    <property type="match status" value="2"/>
</dbReference>
<dbReference type="CDD" id="cd09631">
    <property type="entry name" value="DOMON_DOH"/>
    <property type="match status" value="1"/>
</dbReference>
<dbReference type="PANTHER" id="PTHR24036">
    <property type="entry name" value="SKELETOR-RELATED"/>
    <property type="match status" value="1"/>
</dbReference>
<feature type="compositionally biased region" description="Polar residues" evidence="2">
    <location>
        <begin position="883"/>
        <end position="899"/>
    </location>
</feature>
<dbReference type="InterPro" id="IPR019545">
    <property type="entry name" value="DM13_domain"/>
</dbReference>
<organism evidence="5 6">
    <name type="scientific">Argiope bruennichi</name>
    <name type="common">Wasp spider</name>
    <name type="synonym">Aranea bruennichi</name>
    <dbReference type="NCBI Taxonomy" id="94029"/>
    <lineage>
        <taxon>Eukaryota</taxon>
        <taxon>Metazoa</taxon>
        <taxon>Ecdysozoa</taxon>
        <taxon>Arthropoda</taxon>
        <taxon>Chelicerata</taxon>
        <taxon>Arachnida</taxon>
        <taxon>Araneae</taxon>
        <taxon>Araneomorphae</taxon>
        <taxon>Entelegynae</taxon>
        <taxon>Araneoidea</taxon>
        <taxon>Araneidae</taxon>
        <taxon>Argiope</taxon>
    </lineage>
</organism>
<feature type="domain" description="DM13" evidence="4">
    <location>
        <begin position="84"/>
        <end position="191"/>
    </location>
</feature>
<evidence type="ECO:0000259" key="3">
    <source>
        <dbReference type="PROSITE" id="PS50836"/>
    </source>
</evidence>
<keyword evidence="6" id="KW-1185">Reference proteome</keyword>
<dbReference type="SMART" id="SM00664">
    <property type="entry name" value="DoH"/>
    <property type="match status" value="1"/>
</dbReference>
<dbReference type="InterPro" id="IPR052126">
    <property type="entry name" value="Spindle_Org/Thrombomodulin"/>
</dbReference>
<evidence type="ECO:0000256" key="2">
    <source>
        <dbReference type="SAM" id="MobiDB-lite"/>
    </source>
</evidence>
<dbReference type="Pfam" id="PF03351">
    <property type="entry name" value="DOMON"/>
    <property type="match status" value="1"/>
</dbReference>
<evidence type="ECO:0000313" key="5">
    <source>
        <dbReference type="EMBL" id="KAF8791484.1"/>
    </source>
</evidence>
<keyword evidence="1" id="KW-0677">Repeat</keyword>
<evidence type="ECO:0000313" key="6">
    <source>
        <dbReference type="Proteomes" id="UP000807504"/>
    </source>
</evidence>
<feature type="compositionally biased region" description="Basic and acidic residues" evidence="2">
    <location>
        <begin position="848"/>
        <end position="860"/>
    </location>
</feature>
<dbReference type="SMART" id="SM00686">
    <property type="entry name" value="DM13"/>
    <property type="match status" value="2"/>
</dbReference>
<sequence>MYANHLAQCFDVVFRQTFHKSRSPSTSRSLLRSGCLDTEACSKKCWFLVIRLPSIGGMCPLAKMLLIILTLIGSGLATSNTYYGTEIGKFATHFHDVAGDVYAVNEKTLFIKNFNYDGKGADAVFWVGLTSTPDNTGFVIHPNRDSNEILKPHLNQDVILHLPEGIKITDLRWLSVWSRKFSSFLEKKFPPPLLTRPQPAIIGSLNSTRQGVSSGTILVLDSQTFLISDFSYDGSGTDVHWWVSKSATPDSDALQLQDEDGKMSERVNASLQERKNKTVIITLPDRHSVMDYAFLILWNNDEKENYGFVEIPRDLNVPPSLRTLEVETEAETNKINCEMLNDNLGLEIRWLISGNDIIIHLVGNLEEREYIMFGLSKDDTETRFDSADAAVAWIDKDGKGHVVDYYLENTETCVDGHGMCPDDVHEGFSNNLLFLNATQFNKTSMITFKRPLKAEDKIYDQNIYTDGPQAVLWAVGPIEEGNLPGTPKLHTRGNLLLDFGRDPNWNCPPLNDEGPAKVAVEQHQFEIHCPSDHTFRAQMGPHTSKNFTYIWYINGLPTPELTVQRGQEYTFIVEGGMGPSIRNPLYITNSSEGGIYQNLLEGTDSYENAFAGVHHDVINGLYFPTSEGRLCLWSVSDQDPEHSVTTSFADSISALILSCEPGNYAKLVWTPDADTPNTVYYQSFTEKHLGGKIRVLNFCEETTLDSYLKEVKNTSSNLNERSRIKGNQLKPELEREWNFERTKHSSDLENSSELIEKESEPDLEEKEVDEQYRNIINKIPDSDESLLGIKNQRSATIIGDQANDDNRNIFDTVQINNNSSEETETLDSSLTKEPLQLEISQPLSSDSLHPHDESERSDKNIHHHQNTEAKTTVRHNKIPVGDYSSQEKPVMKQQTPSVNVHQKEVIQTPRQPARFKPQFQGGFVPLVLNPIKEKESSLSQEFDHPPSHFRRPHRPFLFNESIPFHGTFKPGVPDFSGFNISHYSQDESYPLNHVLDHLPVLSASNPQMIHRPLTSMNGLPPELFQRQVGLQQRPQIFGYMPRPKTPGLGFMQQPAVLAEHVRHPNSPEEELTEISSQRVQVALQASLEDKGKNNEMPRMQIVRTSDQKLKNKLQTNNMIHTPPIQRRPDFVGEEGPLNPSLFKPNPFPERLNIKNNENLENQRGSAVMKLNGHRNPFNIRRPGPIIKPSFNGMERDKAPTRVPFRGFQIKPNPFLQNPQREIAPHFSGSQRNSPFRQRIPHRVERPRDSMPLMNSNNKFPLLPQMVNPIVNSAENNIRIKIPDDGSASKEQEILPPFLNTEVTQHSAKNSRPQLLTSHTNTRNIPALIMSPNRLQMPQRPTFHLQEEIVKKLPIPMDGFKQQAIAPHPIAPNHLPSEKQQMTLEQKPSNMKANLTVHHNSDSFVSNSNEDQKSEIQPFELSSSIVEVQSDDTKDESIRKEENKQNGDNSSEEGYVNPSSDYVDYDVPFGARLKSTPNKPKLSSQMMNRPFHRKQQSTSPSFIEKTTENPVTFSELEVKQLEELTVPPESSIDNAEKETNKEASVLTFLESFPRKEIVLSTEDDFKANNSGSEKKIEPLFLDDDAIEKHKGRKNILPNLSETNTKLPDIPPRVPENINLPHISEKKPSHDNGTDYSILNHVLSLISGPS</sequence>
<feature type="region of interest" description="Disordered" evidence="2">
    <location>
        <begin position="1400"/>
        <end position="1460"/>
    </location>
</feature>
<dbReference type="PROSITE" id="PS50836">
    <property type="entry name" value="DOMON"/>
    <property type="match status" value="1"/>
</dbReference>
<feature type="region of interest" description="Disordered" evidence="2">
    <location>
        <begin position="1173"/>
        <end position="1195"/>
    </location>
</feature>
<dbReference type="PROSITE" id="PS51549">
    <property type="entry name" value="DM13"/>
    <property type="match status" value="2"/>
</dbReference>
<feature type="compositionally biased region" description="Basic and acidic residues" evidence="2">
    <location>
        <begin position="1430"/>
        <end position="1444"/>
    </location>
</feature>
<gene>
    <name evidence="5" type="ORF">HNY73_006340</name>
</gene>
<evidence type="ECO:0000256" key="1">
    <source>
        <dbReference type="ARBA" id="ARBA00022737"/>
    </source>
</evidence>
<accession>A0A8T0FJS5</accession>
<dbReference type="Proteomes" id="UP000807504">
    <property type="component" value="Unassembled WGS sequence"/>
</dbReference>
<reference evidence="5" key="1">
    <citation type="journal article" date="2020" name="bioRxiv">
        <title>Chromosome-level reference genome of the European wasp spider Argiope bruennichi: a resource for studies on range expansion and evolutionary adaptation.</title>
        <authorList>
            <person name="Sheffer M.M."/>
            <person name="Hoppe A."/>
            <person name="Krehenwinkel H."/>
            <person name="Uhl G."/>
            <person name="Kuss A.W."/>
            <person name="Jensen L."/>
            <person name="Jensen C."/>
            <person name="Gillespie R.G."/>
            <person name="Hoff K.J."/>
            <person name="Prost S."/>
        </authorList>
    </citation>
    <scope>NUCLEOTIDE SEQUENCE</scope>
</reference>
<dbReference type="InterPro" id="IPR045266">
    <property type="entry name" value="DOH_DOMON"/>
</dbReference>